<proteinExistence type="predicted"/>
<evidence type="ECO:0000256" key="1">
    <source>
        <dbReference type="SAM" id="SignalP"/>
    </source>
</evidence>
<evidence type="ECO:0000313" key="2">
    <source>
        <dbReference type="EMBL" id="SCZ21395.1"/>
    </source>
</evidence>
<feature type="chain" id="PRO_5011494494" description="Alkaline phosphatase" evidence="1">
    <location>
        <begin position="25"/>
        <end position="596"/>
    </location>
</feature>
<sequence length="596" mass="63689">MKTKLPLSLLAGTAVALVATSAMAGELTFKGIAAAKTDAEKREAVASPSVTIDRSTHEIAYHVLARSGDEIGNNTFGLLVDENGEPVKNEDGSTHISVDADFSSLLTVGGKLFSISHFESRPGAMYLSELKQDDAGNLTPVSTEPIDFSSFGGLWVPCAGSITPWETHLGSEEYPPDARAVEEATSMDDIDDYYKPMIRYVGLDPASASIEEFKRGFDPYKYGYPTEITVKEDGSYTVGKHYAMGRVAVELAKVMPDDKTVYISDDGTNVGFFMFVADEAGKLDAGTLYAAKWNQTSDEGAGKAELSWIDLGHSDTASVEKALAEGVTFSDLFETTDMADDGTCPEGFSPSNAEGRSECLKVKDGMEALASRLETRRYASMKGATTEFRKEEGIALDPATKTLYVAMSEVNSGMEDASKGGKPTDKYEKGSGNHIKLTANDCGAVYSLPLGSDGEIGSDWVASEMSGLVAGTPHEYAEGEEFAGNTCDMDGLANPDNLTFMDGFGTLIIGEDSGSGHQNDVIWAYKLSDGSLTRIFSTPYGSETTSPYFYPNVGGHGYIMAVVQHPYGESDEDKLADPADARAYVGYIGPFPALTN</sequence>
<dbReference type="OrthoDB" id="9801383at2"/>
<dbReference type="RefSeq" id="WP_092809084.1">
    <property type="nucleotide sequence ID" value="NZ_FMVW01000001.1"/>
</dbReference>
<evidence type="ECO:0008006" key="4">
    <source>
        <dbReference type="Google" id="ProtNLM"/>
    </source>
</evidence>
<protein>
    <recommendedName>
        <fullName evidence="4">Alkaline phosphatase</fullName>
    </recommendedName>
</protein>
<organism evidence="2 3">
    <name type="scientific">Afifella marina DSM 2698</name>
    <dbReference type="NCBI Taxonomy" id="1120955"/>
    <lineage>
        <taxon>Bacteria</taxon>
        <taxon>Pseudomonadati</taxon>
        <taxon>Pseudomonadota</taxon>
        <taxon>Alphaproteobacteria</taxon>
        <taxon>Hyphomicrobiales</taxon>
        <taxon>Afifellaceae</taxon>
        <taxon>Afifella</taxon>
    </lineage>
</organism>
<dbReference type="Proteomes" id="UP000199347">
    <property type="component" value="Unassembled WGS sequence"/>
</dbReference>
<evidence type="ECO:0000313" key="3">
    <source>
        <dbReference type="Proteomes" id="UP000199347"/>
    </source>
</evidence>
<accession>A0A1G5M892</accession>
<keyword evidence="1" id="KW-0732">Signal</keyword>
<feature type="signal peptide" evidence="1">
    <location>
        <begin position="1"/>
        <end position="24"/>
    </location>
</feature>
<keyword evidence="3" id="KW-1185">Reference proteome</keyword>
<dbReference type="STRING" id="1120955.SAMN03080610_00259"/>
<dbReference type="EMBL" id="FMVW01000001">
    <property type="protein sequence ID" value="SCZ21395.1"/>
    <property type="molecule type" value="Genomic_DNA"/>
</dbReference>
<reference evidence="2 3" key="1">
    <citation type="submission" date="2016-10" db="EMBL/GenBank/DDBJ databases">
        <authorList>
            <person name="de Groot N.N."/>
        </authorList>
    </citation>
    <scope>NUCLEOTIDE SEQUENCE [LARGE SCALE GENOMIC DNA]</scope>
    <source>
        <strain evidence="2 3">DSM 2698</strain>
    </source>
</reference>
<gene>
    <name evidence="2" type="ORF">SAMN03080610_00259</name>
</gene>
<dbReference type="AlphaFoldDB" id="A0A1G5M892"/>
<name>A0A1G5M892_AFIMA</name>
<dbReference type="PANTHER" id="PTHR35399">
    <property type="entry name" value="SLR8030 PROTEIN"/>
    <property type="match status" value="1"/>
</dbReference>
<dbReference type="PANTHER" id="PTHR35399:SF2">
    <property type="entry name" value="DUF839 DOMAIN-CONTAINING PROTEIN"/>
    <property type="match status" value="1"/>
</dbReference>
<dbReference type="InterPro" id="IPR008557">
    <property type="entry name" value="PhoX"/>
</dbReference>
<dbReference type="Pfam" id="PF05787">
    <property type="entry name" value="PhoX"/>
    <property type="match status" value="1"/>
</dbReference>